<keyword evidence="2" id="KW-1185">Reference proteome</keyword>
<dbReference type="Proteomes" id="UP000574277">
    <property type="component" value="Unassembled WGS sequence"/>
</dbReference>
<proteinExistence type="predicted"/>
<reference evidence="1 2" key="1">
    <citation type="submission" date="2019-09" db="EMBL/GenBank/DDBJ databases">
        <title>Bird 10,000 Genomes (B10K) Project - Family phase.</title>
        <authorList>
            <person name="Zhang G."/>
        </authorList>
    </citation>
    <scope>NUCLEOTIDE SEQUENCE [LARGE SCALE GENOMIC DNA]</scope>
    <source>
        <strain evidence="1">B10K-DU-001-44</strain>
        <tissue evidence="1">Muscle</tissue>
    </source>
</reference>
<protein>
    <submittedName>
        <fullName evidence="1">ENV1 protein</fullName>
    </submittedName>
</protein>
<dbReference type="AlphaFoldDB" id="A0A7L0Q2Y5"/>
<accession>A0A7L0Q2Y5</accession>
<feature type="non-terminal residue" evidence="1">
    <location>
        <position position="1"/>
    </location>
</feature>
<dbReference type="InterPro" id="IPR018154">
    <property type="entry name" value="TLV/ENV_coat_polyprotein"/>
</dbReference>
<dbReference type="EMBL" id="VXAT01035825">
    <property type="protein sequence ID" value="NXL12794.1"/>
    <property type="molecule type" value="Genomic_DNA"/>
</dbReference>
<organism evidence="1 2">
    <name type="scientific">Mesembrinibis cayennensis</name>
    <dbReference type="NCBI Taxonomy" id="1118748"/>
    <lineage>
        <taxon>Eukaryota</taxon>
        <taxon>Metazoa</taxon>
        <taxon>Chordata</taxon>
        <taxon>Craniata</taxon>
        <taxon>Vertebrata</taxon>
        <taxon>Euteleostomi</taxon>
        <taxon>Archelosauria</taxon>
        <taxon>Archosauria</taxon>
        <taxon>Dinosauria</taxon>
        <taxon>Saurischia</taxon>
        <taxon>Theropoda</taxon>
        <taxon>Coelurosauria</taxon>
        <taxon>Aves</taxon>
        <taxon>Neognathae</taxon>
        <taxon>Neoaves</taxon>
        <taxon>Aequornithes</taxon>
        <taxon>Pelecaniformes</taxon>
        <taxon>Threskiornithidae</taxon>
        <taxon>Mesembrinibis</taxon>
    </lineage>
</organism>
<evidence type="ECO:0000313" key="1">
    <source>
        <dbReference type="EMBL" id="NXL12794.1"/>
    </source>
</evidence>
<dbReference type="Pfam" id="PF00429">
    <property type="entry name" value="TLV_coat"/>
    <property type="match status" value="1"/>
</dbReference>
<name>A0A7L0Q2Y5_9AVES</name>
<feature type="non-terminal residue" evidence="1">
    <location>
        <position position="82"/>
    </location>
</feature>
<sequence>TSRDNLLWNLMKTTYQVLNRTHPNLTQHCWLCYDAKPAYYEAVGINSRPSITKGGNPLQCKWENNRQGISLSQVTGKGRCVG</sequence>
<evidence type="ECO:0000313" key="2">
    <source>
        <dbReference type="Proteomes" id="UP000574277"/>
    </source>
</evidence>
<gene>
    <name evidence="1" type="primary">Env1</name>
    <name evidence="1" type="ORF">MESCAY_R15380</name>
</gene>
<comment type="caution">
    <text evidence="1">The sequence shown here is derived from an EMBL/GenBank/DDBJ whole genome shotgun (WGS) entry which is preliminary data.</text>
</comment>